<evidence type="ECO:0000313" key="4">
    <source>
        <dbReference type="EMBL" id="KGQ06101.1"/>
    </source>
</evidence>
<evidence type="ECO:0000259" key="2">
    <source>
        <dbReference type="Pfam" id="PF05157"/>
    </source>
</evidence>
<accession>A0A0A2VDX4</accession>
<comment type="caution">
    <text evidence="4">The sequence shown here is derived from an EMBL/GenBank/DDBJ whole genome shotgun (WGS) entry which is preliminary data.</text>
</comment>
<organism evidence="4 5">
    <name type="scientific">Beauveria bassiana D1-5</name>
    <dbReference type="NCBI Taxonomy" id="1245745"/>
    <lineage>
        <taxon>Eukaryota</taxon>
        <taxon>Fungi</taxon>
        <taxon>Dikarya</taxon>
        <taxon>Ascomycota</taxon>
        <taxon>Pezizomycotina</taxon>
        <taxon>Sordariomycetes</taxon>
        <taxon>Hypocreomycetidae</taxon>
        <taxon>Hypocreales</taxon>
        <taxon>Cordycipitaceae</taxon>
        <taxon>Beauveria</taxon>
    </lineage>
</organism>
<dbReference type="Gene3D" id="1.25.40.10">
    <property type="entry name" value="Tetratricopeptide repeat domain"/>
    <property type="match status" value="1"/>
</dbReference>
<dbReference type="Pfam" id="PF05157">
    <property type="entry name" value="MshEN"/>
    <property type="match status" value="1"/>
</dbReference>
<dbReference type="InterPro" id="IPR029044">
    <property type="entry name" value="Nucleotide-diphossugar_trans"/>
</dbReference>
<dbReference type="AlphaFoldDB" id="A0A0A2VDX4"/>
<dbReference type="InterPro" id="IPR011990">
    <property type="entry name" value="TPR-like_helical_dom_sf"/>
</dbReference>
<protein>
    <submittedName>
        <fullName evidence="4">Bacteriophage N4 adsorption protein B</fullName>
    </submittedName>
</protein>
<evidence type="ECO:0000259" key="3">
    <source>
        <dbReference type="Pfam" id="PF13632"/>
    </source>
</evidence>
<feature type="domain" description="Glycosyltransferase 2-like" evidence="3">
    <location>
        <begin position="79"/>
        <end position="295"/>
    </location>
</feature>
<name>A0A0A2VDX4_BEABA</name>
<reference evidence="4 5" key="1">
    <citation type="submission" date="2012-10" db="EMBL/GenBank/DDBJ databases">
        <title>Genome sequencing and analysis of entomopathogenic fungi Beauveria bassiana D1-5.</title>
        <authorList>
            <person name="Li Q."/>
            <person name="Wang L."/>
            <person name="Zhang Z."/>
            <person name="Wang Q."/>
            <person name="Ren J."/>
            <person name="Wang M."/>
            <person name="Xu W."/>
            <person name="Wang J."/>
            <person name="Lu Y."/>
            <person name="Du Q."/>
            <person name="Sun Z."/>
        </authorList>
    </citation>
    <scope>NUCLEOTIDE SEQUENCE [LARGE SCALE GENOMIC DNA]</scope>
    <source>
        <strain evidence="4 5">D1-5</strain>
    </source>
</reference>
<feature type="domain" description="Type II secretion system protein GspE N-terminal" evidence="2">
    <location>
        <begin position="467"/>
        <end position="539"/>
    </location>
</feature>
<proteinExistence type="predicted"/>
<dbReference type="Pfam" id="PF14559">
    <property type="entry name" value="TPR_19"/>
    <property type="match status" value="1"/>
</dbReference>
<dbReference type="SUPFAM" id="SSF53448">
    <property type="entry name" value="Nucleotide-diphospho-sugar transferases"/>
    <property type="match status" value="1"/>
</dbReference>
<dbReference type="HOGENOM" id="CLU_311216_0_0_1"/>
<feature type="transmembrane region" description="Helical" evidence="1">
    <location>
        <begin position="303"/>
        <end position="324"/>
    </location>
</feature>
<dbReference type="SUPFAM" id="SSF48452">
    <property type="entry name" value="TPR-like"/>
    <property type="match status" value="1"/>
</dbReference>
<dbReference type="InterPro" id="IPR007831">
    <property type="entry name" value="T2SS_GspE_N"/>
</dbReference>
<evidence type="ECO:0000256" key="1">
    <source>
        <dbReference type="SAM" id="Phobius"/>
    </source>
</evidence>
<evidence type="ECO:0000313" key="5">
    <source>
        <dbReference type="Proteomes" id="UP000030106"/>
    </source>
</evidence>
<gene>
    <name evidence="4" type="ORF">BBAD15_g8583</name>
</gene>
<sequence>MARLAATSIDYENYHIFIGIYPNDATTQRDVEDVCARFPNVHKVVCARPGPTNKADCLNNILDAVFQFERDACFSFSGFVLHDAEDVISPLELRLFNALVDRNDLIQLPVYPLERSWKHFTSLSYLDEFSELQGKDVPVREALSGQVPSAGVGTCFSRRAVLALLADGDGRAFDAQSLSEEYDISFRLRKKGMTETFCRFQVRDDADEPQRLFGARRRTPNVVCVREYFPDTFRAAVRQKSRWIIGTVFQGFKTHRWTSSWTLNYFLWRDRKGGLINFLGFGAMLIAIQLAALWIYQHTVDNAWQFMSIFCCDEWFVILLWINLGLMANRLVQRIIFVTGFYGFWQGVMSIPRLFWGTLINFMANCRALRQVILHGDPHRVAWDKTLHDFPRGQARNPALRPLGEILMAHGMISQHQLDEAIQQRVPGLKLGGRLLKSGVINGLQLAQALAEQAGVPMERMDCRCLDKRLIAALPSGVARHYAVLPLREEPDRLVLASESRLDPVSLAALSRKIGRPVRYVIVPRGEVVVGLRQGYGDAQNTEQFALLSRAAAAGMLSPQRAEALWHEYVSGQILFAEVLITESYLDAAVLKAVLLRYERSDMQFGDFLVQEAFVERADAQRRVEQPANLQPDRRISMSKYLKWLMALACSLTIAGYALATSEGSRDDLGLSDYRYFKVYPHITRAHQALLSNNESRALDSFQHAHMLAPESIRLTLWLAEAYLHFNHHDKAIALLNEQLRKTPGNAQLRQALDAIPKPEKKITTREQLLALDDACADSPSVVCRAEVGHYAVRLGELDIAMQQLNDEALRASPRGQALINNLTQRAIDLQKWHIADRGFALHDRLVTLNEAQYQQWFAILLHLGRDRRILDLQQQGVMNSPGMQLAYAQSLAERKAYPALRAYLASHHPRFTSGSEKRNWRDLKMKWGGIKTTDRYSAETLIK</sequence>
<keyword evidence="1" id="KW-0472">Membrane</keyword>
<dbReference type="Pfam" id="PF13632">
    <property type="entry name" value="Glyco_trans_2_3"/>
    <property type="match status" value="1"/>
</dbReference>
<dbReference type="SUPFAM" id="SSF160246">
    <property type="entry name" value="EspE N-terminal domain-like"/>
    <property type="match status" value="1"/>
</dbReference>
<dbReference type="Proteomes" id="UP000030106">
    <property type="component" value="Unassembled WGS sequence"/>
</dbReference>
<dbReference type="InterPro" id="IPR037257">
    <property type="entry name" value="T2SS_E_N_sf"/>
</dbReference>
<dbReference type="InterPro" id="IPR001173">
    <property type="entry name" value="Glyco_trans_2-like"/>
</dbReference>
<dbReference type="Gene3D" id="3.30.300.160">
    <property type="entry name" value="Type II secretion system, protein E, N-terminal domain"/>
    <property type="match status" value="1"/>
</dbReference>
<keyword evidence="1" id="KW-1133">Transmembrane helix</keyword>
<keyword evidence="1" id="KW-0812">Transmembrane</keyword>
<dbReference type="EMBL" id="ANFO01000871">
    <property type="protein sequence ID" value="KGQ06101.1"/>
    <property type="molecule type" value="Genomic_DNA"/>
</dbReference>
<feature type="transmembrane region" description="Helical" evidence="1">
    <location>
        <begin position="275"/>
        <end position="297"/>
    </location>
</feature>